<sequence length="101" mass="11607">MFYYIFSSTLILQNELKLPHRRRQHLHTQIPTPGCFFLSPLQKLQEEFMFWSTGQGSQENQGNGGGLQNKQTCHCLDKNAATRGEREGCALDWEKHLSPLS</sequence>
<name>A0A3B4ZPK6_9TELE</name>
<evidence type="ECO:0000313" key="1">
    <source>
        <dbReference type="Ensembl" id="ENSSPAP00000010838.1"/>
    </source>
</evidence>
<protein>
    <submittedName>
        <fullName evidence="1">Uncharacterized protein</fullName>
    </submittedName>
</protein>
<dbReference type="Ensembl" id="ENSSPAT00000011022.1">
    <property type="protein sequence ID" value="ENSSPAP00000010838.1"/>
    <property type="gene ID" value="ENSSPAG00000008242.1"/>
</dbReference>
<proteinExistence type="predicted"/>
<dbReference type="AlphaFoldDB" id="A0A3B4ZPK6"/>
<reference evidence="1" key="1">
    <citation type="submission" date="2023-09" db="UniProtKB">
        <authorList>
            <consortium name="Ensembl"/>
        </authorList>
    </citation>
    <scope>IDENTIFICATION</scope>
</reference>
<organism evidence="1">
    <name type="scientific">Stegastes partitus</name>
    <name type="common">bicolor damselfish</name>
    <dbReference type="NCBI Taxonomy" id="144197"/>
    <lineage>
        <taxon>Eukaryota</taxon>
        <taxon>Metazoa</taxon>
        <taxon>Chordata</taxon>
        <taxon>Craniata</taxon>
        <taxon>Vertebrata</taxon>
        <taxon>Euteleostomi</taxon>
        <taxon>Actinopterygii</taxon>
        <taxon>Neopterygii</taxon>
        <taxon>Teleostei</taxon>
        <taxon>Neoteleostei</taxon>
        <taxon>Acanthomorphata</taxon>
        <taxon>Ovalentaria</taxon>
        <taxon>Pomacentridae</taxon>
        <taxon>Stegastes</taxon>
    </lineage>
</organism>
<accession>A0A3B4ZPK6</accession>